<comment type="caution">
    <text evidence="7">The sequence shown here is derived from an EMBL/GenBank/DDBJ whole genome shotgun (WGS) entry which is preliminary data.</text>
</comment>
<accession>A0A397TJD4</accession>
<dbReference type="CDD" id="cd00067">
    <property type="entry name" value="GAL4"/>
    <property type="match status" value="1"/>
</dbReference>
<dbReference type="Proteomes" id="UP000265703">
    <property type="component" value="Unassembled WGS sequence"/>
</dbReference>
<reference evidence="7 8" key="1">
    <citation type="submission" date="2018-06" db="EMBL/GenBank/DDBJ databases">
        <title>Comparative genomics reveals the genomic features of Rhizophagus irregularis, R. cerebriforme, R. diaphanum and Gigaspora rosea, and their symbiotic lifestyle signature.</title>
        <authorList>
            <person name="Morin E."/>
            <person name="San Clemente H."/>
            <person name="Chen E.C.H."/>
            <person name="De La Providencia I."/>
            <person name="Hainaut M."/>
            <person name="Kuo A."/>
            <person name="Kohler A."/>
            <person name="Murat C."/>
            <person name="Tang N."/>
            <person name="Roy S."/>
            <person name="Loubradou J."/>
            <person name="Henrissat B."/>
            <person name="Grigoriev I.V."/>
            <person name="Corradi N."/>
            <person name="Roux C."/>
            <person name="Martin F.M."/>
        </authorList>
    </citation>
    <scope>NUCLEOTIDE SEQUENCE [LARGE SCALE GENOMIC DNA]</scope>
    <source>
        <strain evidence="7 8">DAOM 227022</strain>
    </source>
</reference>
<evidence type="ECO:0000256" key="5">
    <source>
        <dbReference type="SAM" id="MobiDB-lite"/>
    </source>
</evidence>
<keyword evidence="4" id="KW-0539">Nucleus</keyword>
<evidence type="ECO:0000256" key="4">
    <source>
        <dbReference type="ARBA" id="ARBA00023242"/>
    </source>
</evidence>
<dbReference type="SMART" id="SM00906">
    <property type="entry name" value="Fungal_trans"/>
    <property type="match status" value="1"/>
</dbReference>
<evidence type="ECO:0000256" key="3">
    <source>
        <dbReference type="ARBA" id="ARBA00023125"/>
    </source>
</evidence>
<dbReference type="GO" id="GO:0006351">
    <property type="term" value="P:DNA-templated transcription"/>
    <property type="evidence" value="ECO:0007669"/>
    <property type="project" value="InterPro"/>
</dbReference>
<dbReference type="EMBL" id="QKYT01000029">
    <property type="protein sequence ID" value="RIA97479.1"/>
    <property type="molecule type" value="Genomic_DNA"/>
</dbReference>
<dbReference type="InterPro" id="IPR036864">
    <property type="entry name" value="Zn2-C6_fun-type_DNA-bd_sf"/>
</dbReference>
<gene>
    <name evidence="7" type="ORF">C1645_268114</name>
</gene>
<feature type="domain" description="Zn(2)-C6 fungal-type" evidence="6">
    <location>
        <begin position="29"/>
        <end position="62"/>
    </location>
</feature>
<sequence length="648" mass="73603">MSTSMNPSGGKRLASTDTPTRDKRLKTIACDRCRRRKVKCDGDGYNQIPCKYCVSVNLDCTYGQKTARTSGSNNQSSSKANSTSSKNSRSKNTSIVTDNAAVTSSTSTASTNRQRKSSSHAISHQNIKQTTKKSPSISTSNFSTNKRIILQDLPDPDNKKNDIEYIIKLYTSITMQNEYQVRQQLKHYVQIPQVEESSFPHPQIKTSLLEDTHLTGQLVDLYFKNFHPLLPVLHKAYFMERFLDKNKLMSPLLLCAVCAIGSSYTNNNHAVKKDSNNQYTVGMAFYKYGQDMVKNYFDLPSLSTATGLFLLGIFDALRSIRSRMYVGMATTLAVTMRYHEKNAFSETLSINEREARKRLWWGIAIANQLQCITLNRMLALQDNHCNIGYPDESCGYVDENEFKIIEYFKSYLTITKIIYDVLEFNLSENCGFDMNSLEDRLNTWKLQLPSYLNIEEAKCLDTTYNETTIEHLRIYLCILYNYALIRIHHPNISSQLSLATCTRAANNITSLMNENFVNMINSKQFIINCALYAGFIHIFNLKDQQHFKESKRNIAMTIKFFQNILNIPSLHHIHYSIKSSIALFASQLKGIPDLEDYIMDIVTSAFIVITGNVGNNSSSNESPVSPTQLSNSNEESRNINNNNNITSL</sequence>
<dbReference type="AlphaFoldDB" id="A0A397TJD4"/>
<dbReference type="PANTHER" id="PTHR46910:SF3">
    <property type="entry name" value="HALOTOLERANCE PROTEIN 9-RELATED"/>
    <property type="match status" value="1"/>
</dbReference>
<dbReference type="GO" id="GO:0008270">
    <property type="term" value="F:zinc ion binding"/>
    <property type="evidence" value="ECO:0007669"/>
    <property type="project" value="InterPro"/>
</dbReference>
<dbReference type="GO" id="GO:0003677">
    <property type="term" value="F:DNA binding"/>
    <property type="evidence" value="ECO:0007669"/>
    <property type="project" value="UniProtKB-KW"/>
</dbReference>
<dbReference type="InterPro" id="IPR001138">
    <property type="entry name" value="Zn2Cys6_DnaBD"/>
</dbReference>
<evidence type="ECO:0000313" key="8">
    <source>
        <dbReference type="Proteomes" id="UP000265703"/>
    </source>
</evidence>
<dbReference type="InterPro" id="IPR007219">
    <property type="entry name" value="XnlR_reg_dom"/>
</dbReference>
<dbReference type="OrthoDB" id="2154091at2759"/>
<evidence type="ECO:0000256" key="1">
    <source>
        <dbReference type="ARBA" id="ARBA00004123"/>
    </source>
</evidence>
<evidence type="ECO:0000256" key="2">
    <source>
        <dbReference type="ARBA" id="ARBA00022723"/>
    </source>
</evidence>
<name>A0A397TJD4_9GLOM</name>
<protein>
    <submittedName>
        <fullName evidence="7">Fungal-specific transcription factor domain-containing protein</fullName>
    </submittedName>
</protein>
<organism evidence="7 8">
    <name type="scientific">Glomus cerebriforme</name>
    <dbReference type="NCBI Taxonomy" id="658196"/>
    <lineage>
        <taxon>Eukaryota</taxon>
        <taxon>Fungi</taxon>
        <taxon>Fungi incertae sedis</taxon>
        <taxon>Mucoromycota</taxon>
        <taxon>Glomeromycotina</taxon>
        <taxon>Glomeromycetes</taxon>
        <taxon>Glomerales</taxon>
        <taxon>Glomeraceae</taxon>
        <taxon>Glomus</taxon>
    </lineage>
</organism>
<evidence type="ECO:0000259" key="6">
    <source>
        <dbReference type="PROSITE" id="PS50048"/>
    </source>
</evidence>
<keyword evidence="3" id="KW-0238">DNA-binding</keyword>
<dbReference type="InterPro" id="IPR050987">
    <property type="entry name" value="AtrR-like"/>
</dbReference>
<proteinExistence type="predicted"/>
<dbReference type="SUPFAM" id="SSF57701">
    <property type="entry name" value="Zn2/Cys6 DNA-binding domain"/>
    <property type="match status" value="1"/>
</dbReference>
<evidence type="ECO:0000313" key="7">
    <source>
        <dbReference type="EMBL" id="RIA97479.1"/>
    </source>
</evidence>
<dbReference type="Pfam" id="PF04082">
    <property type="entry name" value="Fungal_trans"/>
    <property type="match status" value="1"/>
</dbReference>
<feature type="compositionally biased region" description="Polar residues" evidence="5">
    <location>
        <begin position="119"/>
        <end position="140"/>
    </location>
</feature>
<feature type="region of interest" description="Disordered" evidence="5">
    <location>
        <begin position="616"/>
        <end position="648"/>
    </location>
</feature>
<dbReference type="PANTHER" id="PTHR46910">
    <property type="entry name" value="TRANSCRIPTION FACTOR PDR1"/>
    <property type="match status" value="1"/>
</dbReference>
<dbReference type="PROSITE" id="PS50048">
    <property type="entry name" value="ZN2_CY6_FUNGAL_2"/>
    <property type="match status" value="1"/>
</dbReference>
<keyword evidence="2" id="KW-0479">Metal-binding</keyword>
<feature type="region of interest" description="Disordered" evidence="5">
    <location>
        <begin position="67"/>
        <end position="140"/>
    </location>
</feature>
<dbReference type="Gene3D" id="4.10.240.10">
    <property type="entry name" value="Zn(2)-C6 fungal-type DNA-binding domain"/>
    <property type="match status" value="1"/>
</dbReference>
<dbReference type="Pfam" id="PF00172">
    <property type="entry name" value="Zn_clus"/>
    <property type="match status" value="1"/>
</dbReference>
<feature type="region of interest" description="Disordered" evidence="5">
    <location>
        <begin position="1"/>
        <end position="20"/>
    </location>
</feature>
<dbReference type="PROSITE" id="PS00463">
    <property type="entry name" value="ZN2_CY6_FUNGAL_1"/>
    <property type="match status" value="1"/>
</dbReference>
<dbReference type="CDD" id="cd12148">
    <property type="entry name" value="fungal_TF_MHR"/>
    <property type="match status" value="1"/>
</dbReference>
<comment type="subcellular location">
    <subcellularLocation>
        <location evidence="1">Nucleus</location>
    </subcellularLocation>
</comment>
<dbReference type="GO" id="GO:0005634">
    <property type="term" value="C:nucleus"/>
    <property type="evidence" value="ECO:0007669"/>
    <property type="project" value="UniProtKB-SubCell"/>
</dbReference>
<keyword evidence="8" id="KW-1185">Reference proteome</keyword>
<dbReference type="GO" id="GO:0000981">
    <property type="term" value="F:DNA-binding transcription factor activity, RNA polymerase II-specific"/>
    <property type="evidence" value="ECO:0007669"/>
    <property type="project" value="InterPro"/>
</dbReference>
<feature type="compositionally biased region" description="Low complexity" evidence="5">
    <location>
        <begin position="69"/>
        <end position="111"/>
    </location>
</feature>
<dbReference type="SMART" id="SM00066">
    <property type="entry name" value="GAL4"/>
    <property type="match status" value="1"/>
</dbReference>